<evidence type="ECO:0000313" key="2">
    <source>
        <dbReference type="Proteomes" id="UP000593571"/>
    </source>
</evidence>
<dbReference type="EMBL" id="JACASE010000002">
    <property type="protein sequence ID" value="KAF6495685.1"/>
    <property type="molecule type" value="Genomic_DNA"/>
</dbReference>
<comment type="caution">
    <text evidence="1">The sequence shown here is derived from an EMBL/GenBank/DDBJ whole genome shotgun (WGS) entry which is preliminary data.</text>
</comment>
<organism evidence="1 2">
    <name type="scientific">Rousettus aegyptiacus</name>
    <name type="common">Egyptian fruit bat</name>
    <name type="synonym">Pteropus aegyptiacus</name>
    <dbReference type="NCBI Taxonomy" id="9407"/>
    <lineage>
        <taxon>Eukaryota</taxon>
        <taxon>Metazoa</taxon>
        <taxon>Chordata</taxon>
        <taxon>Craniata</taxon>
        <taxon>Vertebrata</taxon>
        <taxon>Euteleostomi</taxon>
        <taxon>Mammalia</taxon>
        <taxon>Eutheria</taxon>
        <taxon>Laurasiatheria</taxon>
        <taxon>Chiroptera</taxon>
        <taxon>Yinpterochiroptera</taxon>
        <taxon>Pteropodoidea</taxon>
        <taxon>Pteropodidae</taxon>
        <taxon>Rousettinae</taxon>
        <taxon>Rousettus</taxon>
    </lineage>
</organism>
<gene>
    <name evidence="1" type="ORF">HJG63_010092</name>
</gene>
<accession>A0A7J8JH89</accession>
<dbReference type="AlphaFoldDB" id="A0A7J8JH89"/>
<dbReference type="Proteomes" id="UP000593571">
    <property type="component" value="Unassembled WGS sequence"/>
</dbReference>
<evidence type="ECO:0000313" key="1">
    <source>
        <dbReference type="EMBL" id="KAF6495685.1"/>
    </source>
</evidence>
<protein>
    <submittedName>
        <fullName evidence="1">Uncharacterized protein</fullName>
    </submittedName>
</protein>
<name>A0A7J8JH89_ROUAE</name>
<reference evidence="1 2" key="1">
    <citation type="journal article" date="2020" name="Nature">
        <title>Six reference-quality genomes reveal evolution of bat adaptations.</title>
        <authorList>
            <person name="Jebb D."/>
            <person name="Huang Z."/>
            <person name="Pippel M."/>
            <person name="Hughes G.M."/>
            <person name="Lavrichenko K."/>
            <person name="Devanna P."/>
            <person name="Winkler S."/>
            <person name="Jermiin L.S."/>
            <person name="Skirmuntt E.C."/>
            <person name="Katzourakis A."/>
            <person name="Burkitt-Gray L."/>
            <person name="Ray D.A."/>
            <person name="Sullivan K.A.M."/>
            <person name="Roscito J.G."/>
            <person name="Kirilenko B.M."/>
            <person name="Davalos L.M."/>
            <person name="Corthals A.P."/>
            <person name="Power M.L."/>
            <person name="Jones G."/>
            <person name="Ransome R.D."/>
            <person name="Dechmann D.K.N."/>
            <person name="Locatelli A.G."/>
            <person name="Puechmaille S.J."/>
            <person name="Fedrigo O."/>
            <person name="Jarvis E.D."/>
            <person name="Hiller M."/>
            <person name="Vernes S.C."/>
            <person name="Myers E.W."/>
            <person name="Teeling E.C."/>
        </authorList>
    </citation>
    <scope>NUCLEOTIDE SEQUENCE [LARGE SCALE GENOMIC DNA]</scope>
    <source>
        <strain evidence="1">MRouAeg1</strain>
        <tissue evidence="1">Muscle</tissue>
    </source>
</reference>
<sequence length="188" mass="20426">MAPSRWASTRGPCRGEVRCCVHTCPSSPWKLIPEAPCETLTGTPHSLWWLSLHTQEARSRPRGRVALFRLISLFTCEAARADGLRRLGVSCHRVRVAAPRATVSSAGPAQRMGRMEDGRLCPSPPEAWDSGQLGDNGDGLMETSGIASLGVRTPRDDSEAAAPLEPCGGGQGWFTMYLPHWGVPERPR</sequence>
<keyword evidence="2" id="KW-1185">Reference proteome</keyword>
<proteinExistence type="predicted"/>